<protein>
    <submittedName>
        <fullName evidence="2">Uncharacterized protein</fullName>
    </submittedName>
</protein>
<organism evidence="2 3">
    <name type="scientific">Lepraria finkii</name>
    <dbReference type="NCBI Taxonomy" id="1340010"/>
    <lineage>
        <taxon>Eukaryota</taxon>
        <taxon>Fungi</taxon>
        <taxon>Dikarya</taxon>
        <taxon>Ascomycota</taxon>
        <taxon>Pezizomycotina</taxon>
        <taxon>Lecanoromycetes</taxon>
        <taxon>OSLEUM clade</taxon>
        <taxon>Lecanoromycetidae</taxon>
        <taxon>Lecanorales</taxon>
        <taxon>Lecanorineae</taxon>
        <taxon>Stereocaulaceae</taxon>
        <taxon>Lepraria</taxon>
    </lineage>
</organism>
<feature type="compositionally biased region" description="Basic and acidic residues" evidence="1">
    <location>
        <begin position="107"/>
        <end position="116"/>
    </location>
</feature>
<evidence type="ECO:0000313" key="3">
    <source>
        <dbReference type="Proteomes" id="UP001590951"/>
    </source>
</evidence>
<proteinExistence type="predicted"/>
<name>A0ABR4AQK0_9LECA</name>
<feature type="compositionally biased region" description="Low complexity" evidence="1">
    <location>
        <begin position="28"/>
        <end position="40"/>
    </location>
</feature>
<sequence>MRMPSNLLNESRKHFIKVQLTLPWRQMSLPSSPSRFSLSSNTKPIDVGKPLGIYDTNSVRDRIRQWQAQGGGVVTAEDFGAEEEPQLENPTPKSKTPKQDSIPRTLSRSEKAKRDTSTPIRSGRSVNKGGEETRDCNRSGSAPAKRVMSDQHWRKKRSPPKITTSSRATNDNTRSSALPDDGIRVKPITESKTDERRSHKPSPESKTNDRRKLDDERTSTKRDSVGSDNERRASRQESVGGDDGIRVYVTPPGSRRHAGNPRRRQSDYSVSERGSASDLEAPEASPPTFAKQSTQRLNEHCELAHPKLRRILGDGEVATKTR</sequence>
<dbReference type="Proteomes" id="UP001590951">
    <property type="component" value="Unassembled WGS sequence"/>
</dbReference>
<feature type="compositionally biased region" description="Polar residues" evidence="1">
    <location>
        <begin position="161"/>
        <end position="176"/>
    </location>
</feature>
<evidence type="ECO:0000313" key="2">
    <source>
        <dbReference type="EMBL" id="KAL2047998.1"/>
    </source>
</evidence>
<keyword evidence="3" id="KW-1185">Reference proteome</keyword>
<dbReference type="EMBL" id="JBHFEH010000086">
    <property type="protein sequence ID" value="KAL2047998.1"/>
    <property type="molecule type" value="Genomic_DNA"/>
</dbReference>
<feature type="region of interest" description="Disordered" evidence="1">
    <location>
        <begin position="27"/>
        <end position="52"/>
    </location>
</feature>
<accession>A0ABR4AQK0</accession>
<feature type="compositionally biased region" description="Basic residues" evidence="1">
    <location>
        <begin position="254"/>
        <end position="263"/>
    </location>
</feature>
<gene>
    <name evidence="2" type="ORF">ABVK25_011169</name>
</gene>
<comment type="caution">
    <text evidence="2">The sequence shown here is derived from an EMBL/GenBank/DDBJ whole genome shotgun (WGS) entry which is preliminary data.</text>
</comment>
<evidence type="ECO:0000256" key="1">
    <source>
        <dbReference type="SAM" id="MobiDB-lite"/>
    </source>
</evidence>
<feature type="region of interest" description="Disordered" evidence="1">
    <location>
        <begin position="82"/>
        <end position="302"/>
    </location>
</feature>
<feature type="compositionally biased region" description="Basic and acidic residues" evidence="1">
    <location>
        <begin position="181"/>
        <end position="235"/>
    </location>
</feature>
<reference evidence="2 3" key="1">
    <citation type="submission" date="2024-09" db="EMBL/GenBank/DDBJ databases">
        <title>Rethinking Asexuality: The Enigmatic Case of Functional Sexual Genes in Lepraria (Stereocaulaceae).</title>
        <authorList>
            <person name="Doellman M."/>
            <person name="Sun Y."/>
            <person name="Barcenas-Pena A."/>
            <person name="Lumbsch H.T."/>
            <person name="Grewe F."/>
        </authorList>
    </citation>
    <scope>NUCLEOTIDE SEQUENCE [LARGE SCALE GENOMIC DNA]</scope>
    <source>
        <strain evidence="2 3">Grewe 0041</strain>
    </source>
</reference>